<organism evidence="1">
    <name type="scientific">viral metagenome</name>
    <dbReference type="NCBI Taxonomy" id="1070528"/>
    <lineage>
        <taxon>unclassified sequences</taxon>
        <taxon>metagenomes</taxon>
        <taxon>organismal metagenomes</taxon>
    </lineage>
</organism>
<dbReference type="AlphaFoldDB" id="A0A6C0BSN1"/>
<evidence type="ECO:0000313" key="1">
    <source>
        <dbReference type="EMBL" id="QHS94418.1"/>
    </source>
</evidence>
<name>A0A6C0BSN1_9ZZZZ</name>
<proteinExistence type="predicted"/>
<dbReference type="EMBL" id="MN739222">
    <property type="protein sequence ID" value="QHS94418.1"/>
    <property type="molecule type" value="Genomic_DNA"/>
</dbReference>
<sequence length="104" mass="11865">MTEPISFELTAATSPSSVIFTKNVNLNELKTKDLVKVRLTDDEGNGERFWIEILNINHKKETIIGEVTQDLIVLNIDKNSLICVHTNHVIDHISVELYELYKSL</sequence>
<protein>
    <submittedName>
        <fullName evidence="1">Uncharacterized protein</fullName>
    </submittedName>
</protein>
<accession>A0A6C0BSN1</accession>
<reference evidence="1" key="1">
    <citation type="journal article" date="2020" name="Nature">
        <title>Giant virus diversity and host interactions through global metagenomics.</title>
        <authorList>
            <person name="Schulz F."/>
            <person name="Roux S."/>
            <person name="Paez-Espino D."/>
            <person name="Jungbluth S."/>
            <person name="Walsh D.A."/>
            <person name="Denef V.J."/>
            <person name="McMahon K.D."/>
            <person name="Konstantinidis K.T."/>
            <person name="Eloe-Fadrosh E.A."/>
            <person name="Kyrpides N.C."/>
            <person name="Woyke T."/>
        </authorList>
    </citation>
    <scope>NUCLEOTIDE SEQUENCE</scope>
    <source>
        <strain evidence="1">GVMAG-M-3300018416-26</strain>
    </source>
</reference>